<keyword evidence="2" id="KW-1185">Reference proteome</keyword>
<dbReference type="RefSeq" id="XP_067082430.1">
    <property type="nucleotide sequence ID" value="XM_067226329.1"/>
</dbReference>
<proteinExistence type="predicted"/>
<dbReference type="AlphaFoldDB" id="A0A1G4IHH8"/>
<name>A0A1G4IHH8_TRYEQ</name>
<dbReference type="GeneID" id="92377363"/>
<sequence length="122" mass="14086">MQGNNLHHTPASTRQPLSNEIITLSPLAYSCFSPLDKKGRYIQLPITFHSQPNMCQKPETSQVQRLFFFCKDKGGTRRHRKHTAFLHTRNRETKGDFISQPNAPHWSHEHLKSSNITAFIDC</sequence>
<evidence type="ECO:0000313" key="2">
    <source>
        <dbReference type="Proteomes" id="UP000195570"/>
    </source>
</evidence>
<gene>
    <name evidence="1" type="ORF">TEOVI_000342300</name>
</gene>
<organism evidence="1 2">
    <name type="scientific">Trypanosoma equiperdum</name>
    <dbReference type="NCBI Taxonomy" id="5694"/>
    <lineage>
        <taxon>Eukaryota</taxon>
        <taxon>Discoba</taxon>
        <taxon>Euglenozoa</taxon>
        <taxon>Kinetoplastea</taxon>
        <taxon>Metakinetoplastina</taxon>
        <taxon>Trypanosomatida</taxon>
        <taxon>Trypanosomatidae</taxon>
        <taxon>Trypanosoma</taxon>
    </lineage>
</organism>
<comment type="caution">
    <text evidence="1">The sequence shown here is derived from an EMBL/GenBank/DDBJ whole genome shotgun (WGS) entry which is preliminary data.</text>
</comment>
<accession>A0A1G4IHH8</accession>
<reference evidence="1" key="1">
    <citation type="submission" date="2016-09" db="EMBL/GenBank/DDBJ databases">
        <authorList>
            <person name="Hebert L."/>
            <person name="Moumen B."/>
        </authorList>
    </citation>
    <scope>NUCLEOTIDE SEQUENCE [LARGE SCALE GENOMIC DNA]</scope>
    <source>
        <strain evidence="1">OVI</strain>
    </source>
</reference>
<protein>
    <submittedName>
        <fullName evidence="1">Uncharacterized protein</fullName>
    </submittedName>
</protein>
<dbReference type="VEuPathDB" id="TriTrypDB:TEOVI_000342300"/>
<dbReference type="EMBL" id="CZPT02001742">
    <property type="protein sequence ID" value="SCU71841.1"/>
    <property type="molecule type" value="Genomic_DNA"/>
</dbReference>
<dbReference type="Proteomes" id="UP000195570">
    <property type="component" value="Unassembled WGS sequence"/>
</dbReference>
<evidence type="ECO:0000313" key="1">
    <source>
        <dbReference type="EMBL" id="SCU71841.1"/>
    </source>
</evidence>